<dbReference type="AlphaFoldDB" id="A0A161Y1Z9"/>
<comment type="caution">
    <text evidence="1">The sequence shown here is derived from an EMBL/GenBank/DDBJ whole genome shotgun (WGS) entry which is preliminary data.</text>
</comment>
<dbReference type="InterPro" id="IPR026988">
    <property type="entry name" value="YaaC-like"/>
</dbReference>
<evidence type="ECO:0000313" key="1">
    <source>
        <dbReference type="EMBL" id="KZN95662.1"/>
    </source>
</evidence>
<dbReference type="EMBL" id="LWBR01000036">
    <property type="protein sequence ID" value="KZN95662.1"/>
    <property type="molecule type" value="Genomic_DNA"/>
</dbReference>
<dbReference type="RefSeq" id="WP_063388664.1">
    <property type="nucleotide sequence ID" value="NZ_LWBR01000036.1"/>
</dbReference>
<sequence>MSIWNFYSSFHSAQTVQRLLTKHYQKLNVHEPEQTSYQNCYTFIYFLKHGENYYKMADTAPIMIKPVLAFYGISQLIKALLLTVDAHYPSSSAVLSHGVSTRKRKKHNYNFLKDEVKVQKNGLYRHAALNLFQLNHTPGEKFSMDSLLKRIPELSDLYQFHLQIPTTIPIETNDTFIIVHKEIANRYCITSKRLAEILQSQLHWMLSNEDVDSLYFSHSAEFHYLWKSSYLFNFYNKQYYLPAAKEDIKLMPEILIHYLVLYNLSMISRYETEWLYDLMYNHHSDDYVFIHQFMEITLKKIPWLTLMYLNHIFNG</sequence>
<proteinExistence type="predicted"/>
<gene>
    <name evidence="1" type="ORF">AZI98_12665</name>
</gene>
<protein>
    <submittedName>
        <fullName evidence="1">Uncharacterized protein</fullName>
    </submittedName>
</protein>
<accession>A0A161Y1Z9</accession>
<name>A0A161Y1Z9_9BACI</name>
<reference evidence="1 2" key="1">
    <citation type="submission" date="2016-04" db="EMBL/GenBank/DDBJ databases">
        <title>Draft genome sequence of Aeribacillus pallidus 8m3 from petroleum reservoir.</title>
        <authorList>
            <person name="Poltaraus A.B."/>
            <person name="Nazina T.N."/>
            <person name="Tourova T.P."/>
            <person name="Malakho S.M."/>
            <person name="Korshunova A.V."/>
            <person name="Sokolova D.S."/>
        </authorList>
    </citation>
    <scope>NUCLEOTIDE SEQUENCE [LARGE SCALE GENOMIC DNA]</scope>
    <source>
        <strain evidence="1 2">8m3</strain>
    </source>
</reference>
<keyword evidence="2" id="KW-1185">Reference proteome</keyword>
<dbReference type="STRING" id="33936.AZI98_12665"/>
<dbReference type="Proteomes" id="UP000076476">
    <property type="component" value="Unassembled WGS sequence"/>
</dbReference>
<dbReference type="GeneID" id="301124325"/>
<dbReference type="OrthoDB" id="2380109at2"/>
<evidence type="ECO:0000313" key="2">
    <source>
        <dbReference type="Proteomes" id="UP000076476"/>
    </source>
</evidence>
<organism evidence="1 2">
    <name type="scientific">Aeribacillus pallidus</name>
    <dbReference type="NCBI Taxonomy" id="33936"/>
    <lineage>
        <taxon>Bacteria</taxon>
        <taxon>Bacillati</taxon>
        <taxon>Bacillota</taxon>
        <taxon>Bacilli</taxon>
        <taxon>Bacillales</taxon>
        <taxon>Bacillaceae</taxon>
        <taxon>Aeribacillus</taxon>
    </lineage>
</organism>
<dbReference type="Pfam" id="PF14175">
    <property type="entry name" value="YaaC"/>
    <property type="match status" value="1"/>
</dbReference>